<feature type="region of interest" description="Disordered" evidence="1">
    <location>
        <begin position="361"/>
        <end position="405"/>
    </location>
</feature>
<dbReference type="InterPro" id="IPR007304">
    <property type="entry name" value="TAP46-like"/>
</dbReference>
<feature type="compositionally biased region" description="Basic and acidic residues" evidence="1">
    <location>
        <begin position="378"/>
        <end position="395"/>
    </location>
</feature>
<protein>
    <submittedName>
        <fullName evidence="2">Immunoglobulin-binding protein 1 like protein</fullName>
    </submittedName>
</protein>
<accession>A0AAD8LR16</accession>
<dbReference type="Proteomes" id="UP001230268">
    <property type="component" value="Unassembled WGS sequence"/>
</dbReference>
<dbReference type="InterPro" id="IPR038511">
    <property type="entry name" value="TAP42/TAP46-like_sf"/>
</dbReference>
<dbReference type="Gene3D" id="1.25.40.540">
    <property type="entry name" value="TAP42-like family"/>
    <property type="match status" value="1"/>
</dbReference>
<dbReference type="AlphaFoldDB" id="A0AAD8LR16"/>
<dbReference type="GO" id="GO:0009966">
    <property type="term" value="P:regulation of signal transduction"/>
    <property type="evidence" value="ECO:0007669"/>
    <property type="project" value="InterPro"/>
</dbReference>
<dbReference type="PANTHER" id="PTHR10933">
    <property type="entry name" value="IMMUNOGLOBULIN-BINDING PROTEIN 1"/>
    <property type="match status" value="1"/>
</dbReference>
<evidence type="ECO:0000313" key="3">
    <source>
        <dbReference type="Proteomes" id="UP001230268"/>
    </source>
</evidence>
<organism evidence="2 3">
    <name type="scientific">Babesia gibsoni</name>
    <dbReference type="NCBI Taxonomy" id="33632"/>
    <lineage>
        <taxon>Eukaryota</taxon>
        <taxon>Sar</taxon>
        <taxon>Alveolata</taxon>
        <taxon>Apicomplexa</taxon>
        <taxon>Aconoidasida</taxon>
        <taxon>Piroplasmida</taxon>
        <taxon>Babesiidae</taxon>
        <taxon>Babesia</taxon>
    </lineage>
</organism>
<dbReference type="GO" id="GO:0035303">
    <property type="term" value="P:regulation of dephosphorylation"/>
    <property type="evidence" value="ECO:0007669"/>
    <property type="project" value="TreeGrafter"/>
</dbReference>
<feature type="compositionally biased region" description="Acidic residues" evidence="1">
    <location>
        <begin position="368"/>
        <end position="377"/>
    </location>
</feature>
<evidence type="ECO:0000256" key="1">
    <source>
        <dbReference type="SAM" id="MobiDB-lite"/>
    </source>
</evidence>
<dbReference type="EMBL" id="JAVEPI010000002">
    <property type="protein sequence ID" value="KAK1443351.1"/>
    <property type="molecule type" value="Genomic_DNA"/>
</dbReference>
<dbReference type="GO" id="GO:0005829">
    <property type="term" value="C:cytosol"/>
    <property type="evidence" value="ECO:0007669"/>
    <property type="project" value="TreeGrafter"/>
</dbReference>
<dbReference type="PANTHER" id="PTHR10933:SF9">
    <property type="entry name" value="IMMUNOGLOBULIN-BINDING PROTEIN 1"/>
    <property type="match status" value="1"/>
</dbReference>
<reference evidence="2" key="1">
    <citation type="submission" date="2023-08" db="EMBL/GenBank/DDBJ databases">
        <title>Draft sequence of the Babesia gibsoni genome.</title>
        <authorList>
            <person name="Yamagishi J.Y."/>
            <person name="Xuan X.X."/>
        </authorList>
    </citation>
    <scope>NUCLEOTIDE SEQUENCE</scope>
    <source>
        <strain evidence="2">Azabu</strain>
    </source>
</reference>
<proteinExistence type="predicted"/>
<evidence type="ECO:0000313" key="2">
    <source>
        <dbReference type="EMBL" id="KAK1443351.1"/>
    </source>
</evidence>
<dbReference type="Pfam" id="PF04177">
    <property type="entry name" value="TAP42"/>
    <property type="match status" value="1"/>
</dbReference>
<keyword evidence="3" id="KW-1185">Reference proteome</keyword>
<name>A0AAD8LR16_BABGI</name>
<gene>
    <name evidence="2" type="ORF">BgAZ_202270</name>
</gene>
<comment type="caution">
    <text evidence="2">The sequence shown here is derived from an EMBL/GenBank/DDBJ whole genome shotgun (WGS) entry which is preliminary data.</text>
</comment>
<dbReference type="GO" id="GO:0051721">
    <property type="term" value="F:protein phosphatase 2A binding"/>
    <property type="evidence" value="ECO:0007669"/>
    <property type="project" value="TreeGrafter"/>
</dbReference>
<sequence length="405" mass="47002">MKGNIEHSEEGVLSRLFDKAFSQYWMLLWNYQSFDKFVPFHSELEEARVIWCPHITPSATEVKDHGHQQAFPQHPEVARNVEVERYRKFQTLEKLQEAFQLLIVGCDVLDVISARDDFDDIHSENLKYVFLPFLAAHVMVEKPDMTNRMHILRRCRVYLSEYVHFMAKLNILRENEATYWERETEGTLGERRSFKVSSASYSIGLKKALCAVFTSSNAIEQFFGRVNANMLQDEDTYRSKLLDIARLFSVEAINTLDMIKSELSMLERRKDVPGYKDNRMELGQEVKTNVHKKPWFVRIDDVSKLDYATAHLLYKSMVFTPGHRLPEISLEECARIEMEMDVNTIGCGKRENNKGNINVSHEVLSSESSDEDSDANSEDTKEKAKWDDWKDDHPKGSGNKNRNVG</sequence>